<dbReference type="Pfam" id="PF05751">
    <property type="entry name" value="FixH"/>
    <property type="match status" value="1"/>
</dbReference>
<keyword evidence="1" id="KW-1133">Transmembrane helix</keyword>
<dbReference type="STRING" id="1285242.A6A04_11055"/>
<dbReference type="InterPro" id="IPR008620">
    <property type="entry name" value="FixH"/>
</dbReference>
<dbReference type="InterPro" id="IPR013783">
    <property type="entry name" value="Ig-like_fold"/>
</dbReference>
<dbReference type="PROSITE" id="PS51257">
    <property type="entry name" value="PROKAR_LIPOPROTEIN"/>
    <property type="match status" value="1"/>
</dbReference>
<gene>
    <name evidence="2" type="ORF">A6A04_11055</name>
</gene>
<keyword evidence="3" id="KW-1185">Reference proteome</keyword>
<feature type="transmembrane region" description="Helical" evidence="1">
    <location>
        <begin position="12"/>
        <end position="33"/>
    </location>
</feature>
<sequence length="160" mass="17857">MVSERKPGWWYPYIFVACFLLVMAVNFTMAYFASSTFSGLSTEQPYEKGLAYNQTIEAVRKQDEMGWKVDVQVEPGANHSAHVTISYRDRNGNPVEDLSVTAQMVRPTAKGHDREVTLTRISPGTYATHQELPLSGVWDMSVAAIAPGVEYGLSRRILVP</sequence>
<keyword evidence="1" id="KW-0472">Membrane</keyword>
<dbReference type="AlphaFoldDB" id="A0A178MYU9"/>
<organism evidence="2 3">
    <name type="scientific">Paramagnetospirillum marisnigri</name>
    <dbReference type="NCBI Taxonomy" id="1285242"/>
    <lineage>
        <taxon>Bacteria</taxon>
        <taxon>Pseudomonadati</taxon>
        <taxon>Pseudomonadota</taxon>
        <taxon>Alphaproteobacteria</taxon>
        <taxon>Rhodospirillales</taxon>
        <taxon>Magnetospirillaceae</taxon>
        <taxon>Paramagnetospirillum</taxon>
    </lineage>
</organism>
<dbReference type="OrthoDB" id="1495896at2"/>
<evidence type="ECO:0000313" key="2">
    <source>
        <dbReference type="EMBL" id="OAN55197.1"/>
    </source>
</evidence>
<name>A0A178MYU9_9PROT</name>
<protein>
    <recommendedName>
        <fullName evidence="4">Nitrogen fixation protein FixH</fullName>
    </recommendedName>
</protein>
<accession>A0A178MYU9</accession>
<dbReference type="RefSeq" id="WP_068489381.1">
    <property type="nucleotide sequence ID" value="NZ_LWQT01000020.1"/>
</dbReference>
<dbReference type="Proteomes" id="UP000078428">
    <property type="component" value="Unassembled WGS sequence"/>
</dbReference>
<evidence type="ECO:0008006" key="4">
    <source>
        <dbReference type="Google" id="ProtNLM"/>
    </source>
</evidence>
<evidence type="ECO:0000256" key="1">
    <source>
        <dbReference type="SAM" id="Phobius"/>
    </source>
</evidence>
<dbReference type="EMBL" id="LWQT01000020">
    <property type="protein sequence ID" value="OAN55197.1"/>
    <property type="molecule type" value="Genomic_DNA"/>
</dbReference>
<comment type="caution">
    <text evidence="2">The sequence shown here is derived from an EMBL/GenBank/DDBJ whole genome shotgun (WGS) entry which is preliminary data.</text>
</comment>
<proteinExistence type="predicted"/>
<reference evidence="2 3" key="1">
    <citation type="submission" date="2016-04" db="EMBL/GenBank/DDBJ databases">
        <title>Draft genome sequence of freshwater magnetotactic bacteria Magnetospirillum marisnigri SP-1 and Magnetospirillum moscoviense BB-1.</title>
        <authorList>
            <person name="Koziaeva V."/>
            <person name="Dziuba M.V."/>
            <person name="Ivanov T.M."/>
            <person name="Kuznetsov B."/>
            <person name="Grouzdev D.S."/>
        </authorList>
    </citation>
    <scope>NUCLEOTIDE SEQUENCE [LARGE SCALE GENOMIC DNA]</scope>
    <source>
        <strain evidence="2 3">SP-1</strain>
    </source>
</reference>
<dbReference type="Gene3D" id="2.60.40.10">
    <property type="entry name" value="Immunoglobulins"/>
    <property type="match status" value="1"/>
</dbReference>
<keyword evidence="1" id="KW-0812">Transmembrane</keyword>
<evidence type="ECO:0000313" key="3">
    <source>
        <dbReference type="Proteomes" id="UP000078428"/>
    </source>
</evidence>